<dbReference type="InterPro" id="IPR011067">
    <property type="entry name" value="Plasmid_toxin/cell-grow_inhib"/>
</dbReference>
<protein>
    <recommendedName>
        <fullName evidence="3">mRNA interferase</fullName>
        <ecNumber evidence="3">3.1.-.-</ecNumber>
    </recommendedName>
</protein>
<dbReference type="EC" id="3.1.-.-" evidence="3"/>
<dbReference type="SUPFAM" id="SSF50118">
    <property type="entry name" value="Cell growth inhibitor/plasmid maintenance toxic component"/>
    <property type="match status" value="1"/>
</dbReference>
<keyword evidence="3" id="KW-0255">Endonuclease</keyword>
<dbReference type="PANTHER" id="PTHR33988">
    <property type="entry name" value="ENDORIBONUCLEASE MAZF-RELATED"/>
    <property type="match status" value="1"/>
</dbReference>
<evidence type="ECO:0000256" key="1">
    <source>
        <dbReference type="ARBA" id="ARBA00007521"/>
    </source>
</evidence>
<comment type="function">
    <text evidence="3">Toxic component of a type II toxin-antitoxin (TA) system.</text>
</comment>
<organism evidence="4 5">
    <name type="scientific">Dolichospermum flos-aquae CCAP 1403/13F</name>
    <dbReference type="NCBI Taxonomy" id="315271"/>
    <lineage>
        <taxon>Bacteria</taxon>
        <taxon>Bacillati</taxon>
        <taxon>Cyanobacteriota</taxon>
        <taxon>Cyanophyceae</taxon>
        <taxon>Nostocales</taxon>
        <taxon>Aphanizomenonaceae</taxon>
        <taxon>Dolichospermum</taxon>
    </lineage>
</organism>
<keyword evidence="3" id="KW-0540">Nuclease</keyword>
<comment type="similarity">
    <text evidence="1 3">Belongs to the PemK/MazF family.</text>
</comment>
<gene>
    <name evidence="4" type="ORF">HGD76_22355</name>
</gene>
<proteinExistence type="inferred from homology"/>
<evidence type="ECO:0000256" key="2">
    <source>
        <dbReference type="ARBA" id="ARBA00022649"/>
    </source>
</evidence>
<dbReference type="KEGG" id="dfs:HGD76_22355"/>
<dbReference type="Gene3D" id="2.30.30.110">
    <property type="match status" value="1"/>
</dbReference>
<dbReference type="Proteomes" id="UP000502433">
    <property type="component" value="Chromosome"/>
</dbReference>
<dbReference type="PIRSF" id="PIRSF033490">
    <property type="entry name" value="MazF"/>
    <property type="match status" value="1"/>
</dbReference>
<dbReference type="RefSeq" id="WP_168697069.1">
    <property type="nucleotide sequence ID" value="NZ_CP051206.1"/>
</dbReference>
<dbReference type="PANTHER" id="PTHR33988:SF2">
    <property type="entry name" value="ENDORIBONUCLEASE MAZF"/>
    <property type="match status" value="1"/>
</dbReference>
<reference evidence="4 5" key="1">
    <citation type="submission" date="2020-04" db="EMBL/GenBank/DDBJ databases">
        <title>Genome-Wide Identification of 5-Methylcytosine Sites in Bacterial Genomes By High-Throughput Sequencing of MspJI Restriction Fragments.</title>
        <authorList>
            <person name="Wu V."/>
        </authorList>
    </citation>
    <scope>NUCLEOTIDE SEQUENCE [LARGE SCALE GENOMIC DNA]</scope>
    <source>
        <strain evidence="4 5">CCAP 1403/13f</strain>
    </source>
</reference>
<evidence type="ECO:0000313" key="4">
    <source>
        <dbReference type="EMBL" id="QJB46516.1"/>
    </source>
</evidence>
<keyword evidence="3" id="KW-0378">Hydrolase</keyword>
<dbReference type="GO" id="GO:0016787">
    <property type="term" value="F:hydrolase activity"/>
    <property type="evidence" value="ECO:0007669"/>
    <property type="project" value="UniProtKB-KW"/>
</dbReference>
<dbReference type="EMBL" id="CP051206">
    <property type="protein sequence ID" value="QJB46516.1"/>
    <property type="molecule type" value="Genomic_DNA"/>
</dbReference>
<dbReference type="GO" id="GO:0006402">
    <property type="term" value="P:mRNA catabolic process"/>
    <property type="evidence" value="ECO:0007669"/>
    <property type="project" value="TreeGrafter"/>
</dbReference>
<reference evidence="4 5" key="2">
    <citation type="submission" date="2020-04" db="EMBL/GenBank/DDBJ databases">
        <authorList>
            <person name="Fomenkov A."/>
            <person name="Anton B.P."/>
            <person name="Roberts R.J."/>
        </authorList>
    </citation>
    <scope>NUCLEOTIDE SEQUENCE [LARGE SCALE GENOMIC DNA]</scope>
    <source>
        <strain evidence="4 5">CCAP 1403/13f</strain>
    </source>
</reference>
<evidence type="ECO:0000256" key="3">
    <source>
        <dbReference type="PIRNR" id="PIRNR033490"/>
    </source>
</evidence>
<sequence>MVDIKRGDIVLCDLNPVRGTEQAGIRPVVIVQIDQANKVSPHTIIVPLTSKIRQTILTSHVFIPANTGGLKQDSVILCEQIRVIDKLRINKIIGHLEDDYLFKLEQALSVILGINFNKTEKIIDEL</sequence>
<dbReference type="AlphaFoldDB" id="A0A6H2C5P8"/>
<dbReference type="Pfam" id="PF02452">
    <property type="entry name" value="PemK_toxin"/>
    <property type="match status" value="1"/>
</dbReference>
<dbReference type="GO" id="GO:0016075">
    <property type="term" value="P:rRNA catabolic process"/>
    <property type="evidence" value="ECO:0007669"/>
    <property type="project" value="TreeGrafter"/>
</dbReference>
<accession>A0A6H2C5P8</accession>
<dbReference type="GO" id="GO:0003677">
    <property type="term" value="F:DNA binding"/>
    <property type="evidence" value="ECO:0007669"/>
    <property type="project" value="InterPro"/>
</dbReference>
<dbReference type="GO" id="GO:0004521">
    <property type="term" value="F:RNA endonuclease activity"/>
    <property type="evidence" value="ECO:0007669"/>
    <property type="project" value="TreeGrafter"/>
</dbReference>
<name>A0A6H2C5P8_DOLFA</name>
<dbReference type="InterPro" id="IPR003477">
    <property type="entry name" value="PemK-like"/>
</dbReference>
<keyword evidence="2" id="KW-1277">Toxin-antitoxin system</keyword>
<evidence type="ECO:0000313" key="5">
    <source>
        <dbReference type="Proteomes" id="UP000502433"/>
    </source>
</evidence>